<sequence length="67" mass="7599">MLQDGPFRILRRDEEVFIVERNGKEGAVPIDRIKPAFLDAETPPINNHVAQTTLIPSDNKETIITTR</sequence>
<proteinExistence type="predicted"/>
<name>A0A0R3UIU0_MESCO</name>
<gene>
    <name evidence="1" type="ORF">MCOS_LOCUS7375</name>
</gene>
<organism evidence="3">
    <name type="scientific">Mesocestoides corti</name>
    <name type="common">Flatworm</name>
    <dbReference type="NCBI Taxonomy" id="53468"/>
    <lineage>
        <taxon>Eukaryota</taxon>
        <taxon>Metazoa</taxon>
        <taxon>Spiralia</taxon>
        <taxon>Lophotrochozoa</taxon>
        <taxon>Platyhelminthes</taxon>
        <taxon>Cestoda</taxon>
        <taxon>Eucestoda</taxon>
        <taxon>Cyclophyllidea</taxon>
        <taxon>Mesocestoididae</taxon>
        <taxon>Mesocestoides</taxon>
    </lineage>
</organism>
<evidence type="ECO:0000313" key="2">
    <source>
        <dbReference type="Proteomes" id="UP000267029"/>
    </source>
</evidence>
<keyword evidence="2" id="KW-1185">Reference proteome</keyword>
<reference evidence="1 2" key="2">
    <citation type="submission" date="2018-10" db="EMBL/GenBank/DDBJ databases">
        <authorList>
            <consortium name="Pathogen Informatics"/>
        </authorList>
    </citation>
    <scope>NUCLEOTIDE SEQUENCE [LARGE SCALE GENOMIC DNA]</scope>
</reference>
<accession>A0A0R3UIU0</accession>
<dbReference type="AlphaFoldDB" id="A0A0R3UIU0"/>
<dbReference type="OrthoDB" id="6279146at2759"/>
<dbReference type="EMBL" id="UXSR01005358">
    <property type="protein sequence ID" value="VDD81372.1"/>
    <property type="molecule type" value="Genomic_DNA"/>
</dbReference>
<dbReference type="Proteomes" id="UP000267029">
    <property type="component" value="Unassembled WGS sequence"/>
</dbReference>
<dbReference type="WBParaSite" id="MCOS_0000737401-mRNA-1">
    <property type="protein sequence ID" value="MCOS_0000737401-mRNA-1"/>
    <property type="gene ID" value="MCOS_0000737401"/>
</dbReference>
<evidence type="ECO:0000313" key="3">
    <source>
        <dbReference type="WBParaSite" id="MCOS_0000737401-mRNA-1"/>
    </source>
</evidence>
<protein>
    <submittedName>
        <fullName evidence="3">Myosin N-terminal SH3-like domain-containing protein</fullName>
    </submittedName>
</protein>
<reference evidence="3" key="1">
    <citation type="submission" date="2017-02" db="UniProtKB">
        <authorList>
            <consortium name="WormBaseParasite"/>
        </authorList>
    </citation>
    <scope>IDENTIFICATION</scope>
</reference>
<evidence type="ECO:0000313" key="1">
    <source>
        <dbReference type="EMBL" id="VDD81372.1"/>
    </source>
</evidence>